<dbReference type="InterPro" id="IPR002293">
    <property type="entry name" value="AA/rel_permease1"/>
</dbReference>
<dbReference type="PIRSF" id="PIRSF006060">
    <property type="entry name" value="AA_transporter"/>
    <property type="match status" value="1"/>
</dbReference>
<evidence type="ECO:0000256" key="5">
    <source>
        <dbReference type="SAM" id="Phobius"/>
    </source>
</evidence>
<organism evidence="6 7">
    <name type="scientific">Athelia psychrophila</name>
    <dbReference type="NCBI Taxonomy" id="1759441"/>
    <lineage>
        <taxon>Eukaryota</taxon>
        <taxon>Fungi</taxon>
        <taxon>Dikarya</taxon>
        <taxon>Basidiomycota</taxon>
        <taxon>Agaricomycotina</taxon>
        <taxon>Agaricomycetes</taxon>
        <taxon>Agaricomycetidae</taxon>
        <taxon>Atheliales</taxon>
        <taxon>Atheliaceae</taxon>
        <taxon>Athelia</taxon>
    </lineage>
</organism>
<protein>
    <recommendedName>
        <fullName evidence="8">Amino acid transporter</fullName>
    </recommendedName>
</protein>
<feature type="transmembrane region" description="Helical" evidence="5">
    <location>
        <begin position="242"/>
        <end position="263"/>
    </location>
</feature>
<keyword evidence="3 5" id="KW-1133">Transmembrane helix</keyword>
<dbReference type="Pfam" id="PF13520">
    <property type="entry name" value="AA_permease_2"/>
    <property type="match status" value="1"/>
</dbReference>
<proteinExistence type="predicted"/>
<sequence length="379" mass="39761">MAGTASAMFLIFNRVIGTGIFATPSVILSSAGGSVGVSFLMWIAGAVVAFAGTAVYIELGSGIPRSGGEKNYLEFIYRRPRFLATCVYAVYALFMGWSAANCVVFAEYTLHALSLPPTALLTRAVAFASLTFVFILHSCFLRAGLRLQNFLGAFKLVALVLIAGAGIAHKLGVPGFALRAGVAAPHALDSWAAFWARSESGRGGWNAAVVGMTNVIWSFIGYSNANYALSEVQNPVRTLKRAAPLAIGLVAAVYLVVNWAYVAVVAKGDILGSGRIVAALFFGNLFGPAAERVTNVELVQVLSVVIALSCLGNVLAVMFTQGRLVQECAREGILPPALSSVLSSNAPFGAPMSGLAWQWIVSGLVMVGAPPGDAYLFLL</sequence>
<name>A0A167U6E7_9AGAM</name>
<keyword evidence="7" id="KW-1185">Reference proteome</keyword>
<feature type="transmembrane region" description="Helical" evidence="5">
    <location>
        <begin position="153"/>
        <end position="171"/>
    </location>
</feature>
<feature type="transmembrane region" description="Helical" evidence="5">
    <location>
        <begin position="203"/>
        <end position="222"/>
    </location>
</feature>
<feature type="transmembrane region" description="Helical" evidence="5">
    <location>
        <begin position="80"/>
        <end position="100"/>
    </location>
</feature>
<feature type="non-terminal residue" evidence="6">
    <location>
        <position position="379"/>
    </location>
</feature>
<keyword evidence="4 5" id="KW-0472">Membrane</keyword>
<dbReference type="OrthoDB" id="5982228at2759"/>
<dbReference type="InterPro" id="IPR050598">
    <property type="entry name" value="AminoAcid_Transporter"/>
</dbReference>
<evidence type="ECO:0000313" key="6">
    <source>
        <dbReference type="EMBL" id="KZP03634.1"/>
    </source>
</evidence>
<evidence type="ECO:0000256" key="3">
    <source>
        <dbReference type="ARBA" id="ARBA00022989"/>
    </source>
</evidence>
<evidence type="ECO:0008006" key="8">
    <source>
        <dbReference type="Google" id="ProtNLM"/>
    </source>
</evidence>
<feature type="transmembrane region" description="Helical" evidence="5">
    <location>
        <begin position="7"/>
        <end position="27"/>
    </location>
</feature>
<dbReference type="GO" id="GO:0015179">
    <property type="term" value="F:L-amino acid transmembrane transporter activity"/>
    <property type="evidence" value="ECO:0007669"/>
    <property type="project" value="TreeGrafter"/>
</dbReference>
<dbReference type="Proteomes" id="UP000076532">
    <property type="component" value="Unassembled WGS sequence"/>
</dbReference>
<accession>A0A167U6E7</accession>
<keyword evidence="2 5" id="KW-0812">Transmembrane</keyword>
<evidence type="ECO:0000256" key="1">
    <source>
        <dbReference type="ARBA" id="ARBA00004141"/>
    </source>
</evidence>
<feature type="transmembrane region" description="Helical" evidence="5">
    <location>
        <begin position="356"/>
        <end position="378"/>
    </location>
</feature>
<gene>
    <name evidence="6" type="ORF">FIBSPDRAFT_768654</name>
</gene>
<feature type="transmembrane region" description="Helical" evidence="5">
    <location>
        <begin position="270"/>
        <end position="287"/>
    </location>
</feature>
<feature type="transmembrane region" description="Helical" evidence="5">
    <location>
        <begin position="120"/>
        <end position="141"/>
    </location>
</feature>
<feature type="transmembrane region" description="Helical" evidence="5">
    <location>
        <begin position="39"/>
        <end position="59"/>
    </location>
</feature>
<feature type="transmembrane region" description="Helical" evidence="5">
    <location>
        <begin position="299"/>
        <end position="320"/>
    </location>
</feature>
<dbReference type="GO" id="GO:0016020">
    <property type="term" value="C:membrane"/>
    <property type="evidence" value="ECO:0007669"/>
    <property type="project" value="UniProtKB-SubCell"/>
</dbReference>
<reference evidence="6 7" key="1">
    <citation type="journal article" date="2016" name="Mol. Biol. Evol.">
        <title>Comparative Genomics of Early-Diverging Mushroom-Forming Fungi Provides Insights into the Origins of Lignocellulose Decay Capabilities.</title>
        <authorList>
            <person name="Nagy L.G."/>
            <person name="Riley R."/>
            <person name="Tritt A."/>
            <person name="Adam C."/>
            <person name="Daum C."/>
            <person name="Floudas D."/>
            <person name="Sun H."/>
            <person name="Yadav J.S."/>
            <person name="Pangilinan J."/>
            <person name="Larsson K.H."/>
            <person name="Matsuura K."/>
            <person name="Barry K."/>
            <person name="Labutti K."/>
            <person name="Kuo R."/>
            <person name="Ohm R.A."/>
            <person name="Bhattacharya S.S."/>
            <person name="Shirouzu T."/>
            <person name="Yoshinaga Y."/>
            <person name="Martin F.M."/>
            <person name="Grigoriev I.V."/>
            <person name="Hibbett D.S."/>
        </authorList>
    </citation>
    <scope>NUCLEOTIDE SEQUENCE [LARGE SCALE GENOMIC DNA]</scope>
    <source>
        <strain evidence="6 7">CBS 109695</strain>
    </source>
</reference>
<dbReference type="STRING" id="436010.A0A167U6E7"/>
<evidence type="ECO:0000256" key="4">
    <source>
        <dbReference type="ARBA" id="ARBA00023136"/>
    </source>
</evidence>
<dbReference type="AlphaFoldDB" id="A0A167U6E7"/>
<comment type="subcellular location">
    <subcellularLocation>
        <location evidence="1">Membrane</location>
        <topology evidence="1">Multi-pass membrane protein</topology>
    </subcellularLocation>
</comment>
<dbReference type="PANTHER" id="PTHR11785">
    <property type="entry name" value="AMINO ACID TRANSPORTER"/>
    <property type="match status" value="1"/>
</dbReference>
<evidence type="ECO:0000256" key="2">
    <source>
        <dbReference type="ARBA" id="ARBA00022692"/>
    </source>
</evidence>
<dbReference type="PANTHER" id="PTHR11785:SF498">
    <property type="entry name" value="HIGH-AFFINITY METHIONINE PERMEASE"/>
    <property type="match status" value="1"/>
</dbReference>
<dbReference type="EMBL" id="KV418029">
    <property type="protein sequence ID" value="KZP03634.1"/>
    <property type="molecule type" value="Genomic_DNA"/>
</dbReference>
<evidence type="ECO:0000313" key="7">
    <source>
        <dbReference type="Proteomes" id="UP000076532"/>
    </source>
</evidence>
<dbReference type="Gene3D" id="1.20.1740.10">
    <property type="entry name" value="Amino acid/polyamine transporter I"/>
    <property type="match status" value="1"/>
</dbReference>